<gene>
    <name evidence="1" type="ORF">CAPSK01_000556</name>
</gene>
<organism evidence="1 2">
    <name type="scientific">Candidatus Accumulibacter vicinus</name>
    <dbReference type="NCBI Taxonomy" id="2954382"/>
    <lineage>
        <taxon>Bacteria</taxon>
        <taxon>Pseudomonadati</taxon>
        <taxon>Pseudomonadota</taxon>
        <taxon>Betaproteobacteria</taxon>
        <taxon>Candidatus Accumulibacter</taxon>
    </lineage>
</organism>
<evidence type="ECO:0000313" key="2">
    <source>
        <dbReference type="Proteomes" id="UP000019812"/>
    </source>
</evidence>
<accession>A0A084Y4S8</accession>
<proteinExistence type="predicted"/>
<dbReference type="STRING" id="1457154.CAPSK01_000556"/>
<evidence type="ECO:0000313" key="1">
    <source>
        <dbReference type="EMBL" id="KFB69722.1"/>
    </source>
</evidence>
<comment type="caution">
    <text evidence="1">The sequence shown here is derived from an EMBL/GenBank/DDBJ whole genome shotgun (WGS) entry which is preliminary data.</text>
</comment>
<dbReference type="AlphaFoldDB" id="A0A084Y4S8"/>
<evidence type="ECO:0008006" key="3">
    <source>
        <dbReference type="Google" id="ProtNLM"/>
    </source>
</evidence>
<sequence length="296" mass="32371">MTIRTTRYFGIHSLFLATLVALVIACSSESSDWEFAQQKGSVEALRDFLKRYPEGQFRQPATEKLEDLEFALATAKGSAAALDEFIAAHQAGRHAQDAKRQRDDLLSKSAYRWKSPFTFPKGASGISVTGSKEGLSIRCGAVKLIVPESADPNDEVLVYKNIRHEPDPLRMTVNLEGVAIRADPLTGDLYHDAVAEIKGETCSIPARYSLGGLLRKAGLMDIYPDARNSSGVSIDVDSKIGFTKFAGLKFKQPAVVKISDDGLVMVDRPDLVTEDHSGRIWRSIAVADHHLLVSSP</sequence>
<protein>
    <recommendedName>
        <fullName evidence="3">Lipoprotein</fullName>
    </recommendedName>
</protein>
<dbReference type="Proteomes" id="UP000019812">
    <property type="component" value="Unassembled WGS sequence"/>
</dbReference>
<dbReference type="EMBL" id="JDSS02000008">
    <property type="protein sequence ID" value="KFB69722.1"/>
    <property type="molecule type" value="Genomic_DNA"/>
</dbReference>
<name>A0A084Y4S8_9PROT</name>
<reference evidence="1 2" key="1">
    <citation type="submission" date="2014-07" db="EMBL/GenBank/DDBJ databases">
        <title>Expanding our view of genomic diversity in Candidatus Accumulibacter clades.</title>
        <authorList>
            <person name="Skennerton C.T."/>
            <person name="Barr J.J."/>
            <person name="Slater F.R."/>
            <person name="Bond P.L."/>
            <person name="Tyson G.W."/>
        </authorList>
    </citation>
    <scope>NUCLEOTIDE SEQUENCE [LARGE SCALE GENOMIC DNA]</scope>
    <source>
        <strain evidence="2">SK-01</strain>
    </source>
</reference>
<dbReference type="PROSITE" id="PS51257">
    <property type="entry name" value="PROKAR_LIPOPROTEIN"/>
    <property type="match status" value="1"/>
</dbReference>